<accession>A0A4Q9MQA1</accession>
<gene>
    <name evidence="1" type="ORF">BD311DRAFT_661750</name>
</gene>
<protein>
    <submittedName>
        <fullName evidence="1">Uncharacterized protein</fullName>
    </submittedName>
</protein>
<dbReference type="EMBL" id="ML143415">
    <property type="protein sequence ID" value="TBU29188.1"/>
    <property type="molecule type" value="Genomic_DNA"/>
</dbReference>
<dbReference type="AlphaFoldDB" id="A0A4Q9MQA1"/>
<dbReference type="Proteomes" id="UP000292957">
    <property type="component" value="Unassembled WGS sequence"/>
</dbReference>
<proteinExistence type="predicted"/>
<sequence length="204" mass="23461">MADQGPRPEVKEEAVALLPNERRPGQRLEVVLPLWRDLCRARAARAQSEQAHATRLEERDEENAKFGVGLLIDEHHPPQGDLRAAVEEMKNPDIKIKEELLLSDNFLLNALTWEGINHRYPIPVPKEIAEFGYRRDYISHLYGGCPQDVYPRVDPDKVEWHGIDDWAFLLWNGTLTRRRAQVTQDCTSPLAMQPRRRSAIPSSK</sequence>
<reference evidence="1" key="1">
    <citation type="submission" date="2019-01" db="EMBL/GenBank/DDBJ databases">
        <title>Draft genome sequences of three monokaryotic isolates of the white-rot basidiomycete fungus Dichomitus squalens.</title>
        <authorList>
            <consortium name="DOE Joint Genome Institute"/>
            <person name="Lopez S.C."/>
            <person name="Andreopoulos B."/>
            <person name="Pangilinan J."/>
            <person name="Lipzen A."/>
            <person name="Riley R."/>
            <person name="Ahrendt S."/>
            <person name="Ng V."/>
            <person name="Barry K."/>
            <person name="Daum C."/>
            <person name="Grigoriev I.V."/>
            <person name="Hilden K.S."/>
            <person name="Makela M.R."/>
            <person name="de Vries R.P."/>
        </authorList>
    </citation>
    <scope>NUCLEOTIDE SEQUENCE [LARGE SCALE GENOMIC DNA]</scope>
    <source>
        <strain evidence="1">OM18370.1</strain>
    </source>
</reference>
<evidence type="ECO:0000313" key="1">
    <source>
        <dbReference type="EMBL" id="TBU29188.1"/>
    </source>
</evidence>
<organism evidence="1">
    <name type="scientific">Dichomitus squalens</name>
    <dbReference type="NCBI Taxonomy" id="114155"/>
    <lineage>
        <taxon>Eukaryota</taxon>
        <taxon>Fungi</taxon>
        <taxon>Dikarya</taxon>
        <taxon>Basidiomycota</taxon>
        <taxon>Agaricomycotina</taxon>
        <taxon>Agaricomycetes</taxon>
        <taxon>Polyporales</taxon>
        <taxon>Polyporaceae</taxon>
        <taxon>Dichomitus</taxon>
    </lineage>
</organism>
<dbReference type="OrthoDB" id="3176940at2759"/>
<name>A0A4Q9MQA1_9APHY</name>